<dbReference type="GeneID" id="34597024"/>
<dbReference type="RefSeq" id="XP_022515946.1">
    <property type="nucleotide sequence ID" value="XM_022651828.1"/>
</dbReference>
<name>A0A177FIA1_9EURO</name>
<dbReference type="Gene3D" id="3.80.10.10">
    <property type="entry name" value="Ribonuclease Inhibitor"/>
    <property type="match status" value="1"/>
</dbReference>
<keyword evidence="2" id="KW-1185">Reference proteome</keyword>
<dbReference type="InterPro" id="IPR032675">
    <property type="entry name" value="LRR_dom_sf"/>
</dbReference>
<organism evidence="1 2">
    <name type="scientific">Fonsecaea monophora</name>
    <dbReference type="NCBI Taxonomy" id="254056"/>
    <lineage>
        <taxon>Eukaryota</taxon>
        <taxon>Fungi</taxon>
        <taxon>Dikarya</taxon>
        <taxon>Ascomycota</taxon>
        <taxon>Pezizomycotina</taxon>
        <taxon>Eurotiomycetes</taxon>
        <taxon>Chaetothyriomycetidae</taxon>
        <taxon>Chaetothyriales</taxon>
        <taxon>Herpotrichiellaceae</taxon>
        <taxon>Fonsecaea</taxon>
    </lineage>
</organism>
<dbReference type="EMBL" id="LVKK01000007">
    <property type="protein sequence ID" value="OAG43994.1"/>
    <property type="molecule type" value="Genomic_DNA"/>
</dbReference>
<accession>A0A177FIA1</accession>
<dbReference type="Proteomes" id="UP000077002">
    <property type="component" value="Unassembled WGS sequence"/>
</dbReference>
<evidence type="ECO:0000313" key="1">
    <source>
        <dbReference type="EMBL" id="OAG43994.1"/>
    </source>
</evidence>
<dbReference type="AlphaFoldDB" id="A0A177FIA1"/>
<dbReference type="SUPFAM" id="SSF52047">
    <property type="entry name" value="RNI-like"/>
    <property type="match status" value="1"/>
</dbReference>
<sequence length="481" mass="54359">MLEPNIVSLANAKPLRSSPSITSQIPPDLSRRTYITVLQEIGSSSSGARWQPAEIQPSSPLQKMQRVNLLPETNEVAKKTTDAYGAATPSYLLQIPLEVREYIYDLMLAFKCQDHLNLLCVNKQVYSEARLSFFRRPLVCECQNDLVKFTNKWPKRVQQSITNLRLRLEEIGPQAVTPWVAGQASQHPYLQEIHRITSALENIPGVTHLALLRPLDSGRNTPSSIVMTQVLTWVAEHYLKLHVMKLDIEQCHICCLGSIQELHTFQFSGFSETSPTRTAEVLSKLTGLQNLSIIGPPHGLLMRQRHGYQTRIAQSVTHQLFERIRPLRRLALTQITDPKTDGSIFLNSKTMKALYEFHRDSLEVLKISSNTTPASAFVEFLSAFLLDTPKLQELALTWPNMEITLVDFVSSSIQRLEFVVASTEQANAIAARLRLMRYRLRYLRLVKFNVINEVIETSVEGEGEGKPSQLSFSMPIQNLAA</sequence>
<comment type="caution">
    <text evidence="1">The sequence shown here is derived from an EMBL/GenBank/DDBJ whole genome shotgun (WGS) entry which is preliminary data.</text>
</comment>
<dbReference type="OrthoDB" id="4413570at2759"/>
<protein>
    <submittedName>
        <fullName evidence="1">Uncharacterized protein</fullName>
    </submittedName>
</protein>
<gene>
    <name evidence="1" type="ORF">AYO21_01846</name>
</gene>
<reference evidence="1 2" key="1">
    <citation type="submission" date="2016-03" db="EMBL/GenBank/DDBJ databases">
        <title>Draft genome sequence of the Fonsecaea monophora CBS 269.37.</title>
        <authorList>
            <person name="Bombassaro A."/>
            <person name="Vinicius W.A."/>
            <person name="De Hoog S."/>
            <person name="Sun J."/>
            <person name="Souza E.M."/>
            <person name="Raittz R.T."/>
            <person name="Costa F."/>
            <person name="Leao A.C."/>
            <person name="Tadra-Sfeir M.Z."/>
            <person name="Baura V."/>
            <person name="Balsanelli E."/>
            <person name="Pedrosa F.O."/>
            <person name="Moreno L.F."/>
            <person name="Steffens M.B."/>
            <person name="Xi L."/>
            <person name="Bocca A.L."/>
            <person name="Felipe M.S."/>
            <person name="Teixeira M."/>
            <person name="Telles Filho F.Q."/>
            <person name="Azevedo C.M."/>
            <person name="Gomes R."/>
            <person name="Vicente V.A."/>
        </authorList>
    </citation>
    <scope>NUCLEOTIDE SEQUENCE [LARGE SCALE GENOMIC DNA]</scope>
    <source>
        <strain evidence="1 2">CBS 269.37</strain>
    </source>
</reference>
<proteinExistence type="predicted"/>
<evidence type="ECO:0000313" key="2">
    <source>
        <dbReference type="Proteomes" id="UP000077002"/>
    </source>
</evidence>